<protein>
    <submittedName>
        <fullName evidence="4">40S ribosomal protein</fullName>
    </submittedName>
</protein>
<dbReference type="AlphaFoldDB" id="A0AAN8XIX5"/>
<sequence>MGISRDHWHERRATGGKRLQPRKKRKFELGRPAAMTKLGPQRIHTKSSVSYTGRRICYPIAVQRDFFSGVAALKADGVSQVPRTSLLPLRGRRTKRDERTPSSFPSTNMRSDIVRAETRPSPLLQYSSSTDNLGYECHNISESSTEEIIISASAKQKYLRVKLNTGSIVKLSYYHLRNECQCPKCYGHTPYVDSAMRPANVQ</sequence>
<dbReference type="EMBL" id="JAXCGZ010002155">
    <property type="protein sequence ID" value="KAK7084302.1"/>
    <property type="molecule type" value="Genomic_DNA"/>
</dbReference>
<keyword evidence="4" id="KW-0689">Ribosomal protein</keyword>
<reference evidence="4 5" key="1">
    <citation type="submission" date="2023-11" db="EMBL/GenBank/DDBJ databases">
        <title>Halocaridina rubra genome assembly.</title>
        <authorList>
            <person name="Smith C."/>
        </authorList>
    </citation>
    <scope>NUCLEOTIDE SEQUENCE [LARGE SCALE GENOMIC DNA]</scope>
    <source>
        <strain evidence="4">EP-1</strain>
        <tissue evidence="4">Whole</tissue>
    </source>
</reference>
<keyword evidence="5" id="KW-1185">Reference proteome</keyword>
<dbReference type="GO" id="GO:0005840">
    <property type="term" value="C:ribosome"/>
    <property type="evidence" value="ECO:0007669"/>
    <property type="project" value="UniProtKB-KW"/>
</dbReference>
<proteinExistence type="predicted"/>
<dbReference type="InterPro" id="IPR022309">
    <property type="entry name" value="Ribosomal_Se8/biogenesis_NSA2"/>
</dbReference>
<name>A0AAN8XIX5_HALRR</name>
<dbReference type="GO" id="GO:0006412">
    <property type="term" value="P:translation"/>
    <property type="evidence" value="ECO:0007669"/>
    <property type="project" value="InterPro"/>
</dbReference>
<feature type="region of interest" description="Disordered" evidence="3">
    <location>
        <begin position="1"/>
        <end position="25"/>
    </location>
</feature>
<evidence type="ECO:0000256" key="1">
    <source>
        <dbReference type="ARBA" id="ARBA00022723"/>
    </source>
</evidence>
<comment type="caution">
    <text evidence="4">The sequence shown here is derived from an EMBL/GenBank/DDBJ whole genome shotgun (WGS) entry which is preliminary data.</text>
</comment>
<dbReference type="Gene3D" id="3.30.2020.30">
    <property type="match status" value="1"/>
</dbReference>
<dbReference type="InterPro" id="IPR018283">
    <property type="entry name" value="Ribosomal_eS8_CS"/>
</dbReference>
<feature type="compositionally biased region" description="Basic and acidic residues" evidence="3">
    <location>
        <begin position="1"/>
        <end position="13"/>
    </location>
</feature>
<dbReference type="InterPro" id="IPR038492">
    <property type="entry name" value="GBBH-like_N_sf"/>
</dbReference>
<evidence type="ECO:0000313" key="5">
    <source>
        <dbReference type="Proteomes" id="UP001381693"/>
    </source>
</evidence>
<dbReference type="PROSITE" id="PS01193">
    <property type="entry name" value="RIBOSOMAL_S8E"/>
    <property type="match status" value="1"/>
</dbReference>
<evidence type="ECO:0000256" key="2">
    <source>
        <dbReference type="ARBA" id="ARBA00023004"/>
    </source>
</evidence>
<gene>
    <name evidence="4" type="primary">RPS8_1</name>
    <name evidence="4" type="ORF">SK128_000724</name>
</gene>
<dbReference type="Proteomes" id="UP001381693">
    <property type="component" value="Unassembled WGS sequence"/>
</dbReference>
<accession>A0AAN8XIX5</accession>
<keyword evidence="2" id="KW-0408">Iron</keyword>
<organism evidence="4 5">
    <name type="scientific">Halocaridina rubra</name>
    <name type="common">Hawaiian red shrimp</name>
    <dbReference type="NCBI Taxonomy" id="373956"/>
    <lineage>
        <taxon>Eukaryota</taxon>
        <taxon>Metazoa</taxon>
        <taxon>Ecdysozoa</taxon>
        <taxon>Arthropoda</taxon>
        <taxon>Crustacea</taxon>
        <taxon>Multicrustacea</taxon>
        <taxon>Malacostraca</taxon>
        <taxon>Eumalacostraca</taxon>
        <taxon>Eucarida</taxon>
        <taxon>Decapoda</taxon>
        <taxon>Pleocyemata</taxon>
        <taxon>Caridea</taxon>
        <taxon>Atyoidea</taxon>
        <taxon>Atyidae</taxon>
        <taxon>Halocaridina</taxon>
    </lineage>
</organism>
<dbReference type="GO" id="GO:0003735">
    <property type="term" value="F:structural constituent of ribosome"/>
    <property type="evidence" value="ECO:0007669"/>
    <property type="project" value="InterPro"/>
</dbReference>
<feature type="non-terminal residue" evidence="4">
    <location>
        <position position="202"/>
    </location>
</feature>
<evidence type="ECO:0000256" key="3">
    <source>
        <dbReference type="SAM" id="MobiDB-lite"/>
    </source>
</evidence>
<evidence type="ECO:0000313" key="4">
    <source>
        <dbReference type="EMBL" id="KAK7084302.1"/>
    </source>
</evidence>
<keyword evidence="1" id="KW-0479">Metal-binding</keyword>
<keyword evidence="4" id="KW-0687">Ribonucleoprotein</keyword>
<dbReference type="Pfam" id="PF01201">
    <property type="entry name" value="Ribosomal_S8e"/>
    <property type="match status" value="1"/>
</dbReference>
<dbReference type="GO" id="GO:0046872">
    <property type="term" value="F:metal ion binding"/>
    <property type="evidence" value="ECO:0007669"/>
    <property type="project" value="UniProtKB-KW"/>
</dbReference>